<dbReference type="AlphaFoldDB" id="A0A9R1XDQ3"/>
<dbReference type="SUPFAM" id="SSF48179">
    <property type="entry name" value="6-phosphogluconate dehydrogenase C-terminal domain-like"/>
    <property type="match status" value="1"/>
</dbReference>
<protein>
    <recommendedName>
        <fullName evidence="5">3-hydroxyacyl-CoA dehydrogenase NAD binding domain-containing protein</fullName>
    </recommendedName>
</protein>
<reference evidence="6 7" key="1">
    <citation type="journal article" date="2017" name="Nat. Commun.">
        <title>Genome assembly with in vitro proximity ligation data and whole-genome triplication in lettuce.</title>
        <authorList>
            <person name="Reyes-Chin-Wo S."/>
            <person name="Wang Z."/>
            <person name="Yang X."/>
            <person name="Kozik A."/>
            <person name="Arikit S."/>
            <person name="Song C."/>
            <person name="Xia L."/>
            <person name="Froenicke L."/>
            <person name="Lavelle D.O."/>
            <person name="Truco M.J."/>
            <person name="Xia R."/>
            <person name="Zhu S."/>
            <person name="Xu C."/>
            <person name="Xu H."/>
            <person name="Xu X."/>
            <person name="Cox K."/>
            <person name="Korf I."/>
            <person name="Meyers B.C."/>
            <person name="Michelmore R.W."/>
        </authorList>
    </citation>
    <scope>NUCLEOTIDE SEQUENCE [LARGE SCALE GENOMIC DNA]</scope>
    <source>
        <strain evidence="7">cv. Salinas</strain>
        <tissue evidence="6">Seedlings</tissue>
    </source>
</reference>
<dbReference type="SUPFAM" id="SSF52096">
    <property type="entry name" value="ClpP/crotonase"/>
    <property type="match status" value="1"/>
</dbReference>
<dbReference type="InterPro" id="IPR013328">
    <property type="entry name" value="6PGD_dom2"/>
</dbReference>
<dbReference type="PANTHER" id="PTHR23309">
    <property type="entry name" value="3-HYDROXYACYL-COA DEHYROGENASE"/>
    <property type="match status" value="1"/>
</dbReference>
<keyword evidence="4" id="KW-0472">Membrane</keyword>
<keyword evidence="1" id="KW-0413">Isomerase</keyword>
<keyword evidence="4" id="KW-1133">Transmembrane helix</keyword>
<proteinExistence type="predicted"/>
<keyword evidence="3" id="KW-0511">Multifunctional enzyme</keyword>
<dbReference type="GO" id="GO:0016853">
    <property type="term" value="F:isomerase activity"/>
    <property type="evidence" value="ECO:0007669"/>
    <property type="project" value="UniProtKB-KW"/>
</dbReference>
<dbReference type="InterPro" id="IPR006176">
    <property type="entry name" value="3-OHacyl-CoA_DH_NAD-bd"/>
</dbReference>
<dbReference type="GO" id="GO:0070403">
    <property type="term" value="F:NAD+ binding"/>
    <property type="evidence" value="ECO:0007669"/>
    <property type="project" value="InterPro"/>
</dbReference>
<sequence>MILMSKRVNGKDAFSMSLVDAVAPADELIRSASRWALDISEARKPWIHSLYRTDRLEPLKEARLILNTARDEAQKQNPNVTHPLICIDVIEEGIVSGARIGLWKEAEALNELRQSETCKSLVHIFFARYNTSKVWSLLQISGITDMGLQPRKVNRVGVIGPGSIAIATAFILANFPVIFKEDDENSLEATIGEIKANLHSHLMAGKMTKEKLERTVSLLKGVLSYDSFKDVDLVVEAVEGSIQLKQQVFADLEHYCPQHCILASSSPTLDLNLIGERTKSQFRIAGAHFCSSSMLEIVNTECTSPQVIVDLLDVAKKMKKTPILVRNGSGLVVNRIRAMYSQAAMFVAAEQGEEGKHRVEQVMDKFGMAISPFRMMDIVVESMSTLSQNKQDTGSSNSTWKEAKDSPNDFKVQVAKLSEEDIMKMILFPVVNEACCIMEEGSVVKASDIDVASVVAMGFPSYRGGVVYWADHTLGSKYICSTLETWSNAYGPFFKPCAYLRKYSSIVRKRNFRDTTYADQITPLESIIKSHHALPLLSSCCKKTCIFNYGGVWINFCGAKVLFVKRLFVKELFTKVIFKKVLGLTFEGKKSKVKVFGLTFTYKMTKKDMFTYLH</sequence>
<dbReference type="Gene3D" id="3.40.50.720">
    <property type="entry name" value="NAD(P)-binding Rossmann-like Domain"/>
    <property type="match status" value="1"/>
</dbReference>
<evidence type="ECO:0000259" key="5">
    <source>
        <dbReference type="Pfam" id="PF02737"/>
    </source>
</evidence>
<dbReference type="Gene3D" id="3.90.226.10">
    <property type="entry name" value="2-enoyl-CoA Hydratase, Chain A, domain 1"/>
    <property type="match status" value="1"/>
</dbReference>
<organism evidence="6 7">
    <name type="scientific">Lactuca sativa</name>
    <name type="common">Garden lettuce</name>
    <dbReference type="NCBI Taxonomy" id="4236"/>
    <lineage>
        <taxon>Eukaryota</taxon>
        <taxon>Viridiplantae</taxon>
        <taxon>Streptophyta</taxon>
        <taxon>Embryophyta</taxon>
        <taxon>Tracheophyta</taxon>
        <taxon>Spermatophyta</taxon>
        <taxon>Magnoliopsida</taxon>
        <taxon>eudicotyledons</taxon>
        <taxon>Gunneridae</taxon>
        <taxon>Pentapetalae</taxon>
        <taxon>asterids</taxon>
        <taxon>campanulids</taxon>
        <taxon>Asterales</taxon>
        <taxon>Asteraceae</taxon>
        <taxon>Cichorioideae</taxon>
        <taxon>Cichorieae</taxon>
        <taxon>Lactucinae</taxon>
        <taxon>Lactuca</taxon>
    </lineage>
</organism>
<accession>A0A9R1XDQ3</accession>
<dbReference type="GO" id="GO:0006635">
    <property type="term" value="P:fatty acid beta-oxidation"/>
    <property type="evidence" value="ECO:0000318"/>
    <property type="project" value="GO_Central"/>
</dbReference>
<dbReference type="Gene3D" id="1.10.1040.50">
    <property type="match status" value="1"/>
</dbReference>
<comment type="caution">
    <text evidence="6">The sequence shown here is derived from an EMBL/GenBank/DDBJ whole genome shotgun (WGS) entry which is preliminary data.</text>
</comment>
<dbReference type="InterPro" id="IPR036291">
    <property type="entry name" value="NAD(P)-bd_dom_sf"/>
</dbReference>
<evidence type="ECO:0000256" key="2">
    <source>
        <dbReference type="ARBA" id="ARBA00023239"/>
    </source>
</evidence>
<keyword evidence="4" id="KW-0812">Transmembrane</keyword>
<feature type="domain" description="3-hydroxyacyl-CoA dehydrogenase NAD binding" evidence="5">
    <location>
        <begin position="156"/>
        <end position="327"/>
    </location>
</feature>
<dbReference type="Pfam" id="PF02737">
    <property type="entry name" value="3HCDH_N"/>
    <property type="match status" value="1"/>
</dbReference>
<evidence type="ECO:0000256" key="4">
    <source>
        <dbReference type="SAM" id="Phobius"/>
    </source>
</evidence>
<dbReference type="PANTHER" id="PTHR23309:SF9">
    <property type="entry name" value="PEROXISOMAL FATTY ACID BETA-OXIDATION MULTIFUNCTIONAL PROTEIN MFP2"/>
    <property type="match status" value="1"/>
</dbReference>
<keyword evidence="7" id="KW-1185">Reference proteome</keyword>
<dbReference type="GO" id="GO:0016829">
    <property type="term" value="F:lyase activity"/>
    <property type="evidence" value="ECO:0007669"/>
    <property type="project" value="UniProtKB-KW"/>
</dbReference>
<dbReference type="Gene3D" id="1.10.1040.10">
    <property type="entry name" value="N-(1-d-carboxylethyl)-l-norvaline Dehydrogenase, domain 2"/>
    <property type="match status" value="1"/>
</dbReference>
<evidence type="ECO:0000256" key="1">
    <source>
        <dbReference type="ARBA" id="ARBA00023235"/>
    </source>
</evidence>
<evidence type="ECO:0000313" key="7">
    <source>
        <dbReference type="Proteomes" id="UP000235145"/>
    </source>
</evidence>
<dbReference type="GO" id="GO:0003857">
    <property type="term" value="F:(3S)-3-hydroxyacyl-CoA dehydrogenase (NAD+) activity"/>
    <property type="evidence" value="ECO:0000318"/>
    <property type="project" value="GO_Central"/>
</dbReference>
<keyword evidence="2" id="KW-0456">Lyase</keyword>
<feature type="transmembrane region" description="Helical" evidence="4">
    <location>
        <begin position="156"/>
        <end position="179"/>
    </location>
</feature>
<dbReference type="EMBL" id="NBSK02000005">
    <property type="protein sequence ID" value="KAJ0206524.1"/>
    <property type="molecule type" value="Genomic_DNA"/>
</dbReference>
<dbReference type="InterPro" id="IPR029045">
    <property type="entry name" value="ClpP/crotonase-like_dom_sf"/>
</dbReference>
<evidence type="ECO:0000313" key="6">
    <source>
        <dbReference type="EMBL" id="KAJ0206524.1"/>
    </source>
</evidence>
<dbReference type="InterPro" id="IPR008927">
    <property type="entry name" value="6-PGluconate_DH-like_C_sf"/>
</dbReference>
<dbReference type="SUPFAM" id="SSF51735">
    <property type="entry name" value="NAD(P)-binding Rossmann-fold domains"/>
    <property type="match status" value="1"/>
</dbReference>
<dbReference type="GO" id="GO:0005777">
    <property type="term" value="C:peroxisome"/>
    <property type="evidence" value="ECO:0000318"/>
    <property type="project" value="GO_Central"/>
</dbReference>
<evidence type="ECO:0000256" key="3">
    <source>
        <dbReference type="ARBA" id="ARBA00023268"/>
    </source>
</evidence>
<name>A0A9R1XDQ3_LACSA</name>
<dbReference type="Proteomes" id="UP000235145">
    <property type="component" value="Unassembled WGS sequence"/>
</dbReference>
<gene>
    <name evidence="6" type="ORF">LSAT_V11C500298210</name>
</gene>